<protein>
    <submittedName>
        <fullName evidence="2">Uncharacterized protein</fullName>
    </submittedName>
</protein>
<feature type="region of interest" description="Disordered" evidence="1">
    <location>
        <begin position="201"/>
        <end position="223"/>
    </location>
</feature>
<feature type="compositionally biased region" description="Polar residues" evidence="1">
    <location>
        <begin position="207"/>
        <end position="218"/>
    </location>
</feature>
<gene>
    <name evidence="2" type="ORF">GUJ93_ZPchr0005g15147</name>
</gene>
<dbReference type="Pfam" id="PF03004">
    <property type="entry name" value="Transposase_24"/>
    <property type="match status" value="1"/>
</dbReference>
<feature type="compositionally biased region" description="Polar residues" evidence="1">
    <location>
        <begin position="1"/>
        <end position="17"/>
    </location>
</feature>
<feature type="compositionally biased region" description="Basic and acidic residues" evidence="1">
    <location>
        <begin position="32"/>
        <end position="43"/>
    </location>
</feature>
<name>A0A8J5SI24_ZIZPA</name>
<reference evidence="2" key="1">
    <citation type="journal article" date="2021" name="bioRxiv">
        <title>Whole Genome Assembly and Annotation of Northern Wild Rice, Zizania palustris L., Supports a Whole Genome Duplication in the Zizania Genus.</title>
        <authorList>
            <person name="Haas M."/>
            <person name="Kono T."/>
            <person name="Macchietto M."/>
            <person name="Millas R."/>
            <person name="McGilp L."/>
            <person name="Shao M."/>
            <person name="Duquette J."/>
            <person name="Hirsch C.N."/>
            <person name="Kimball J."/>
        </authorList>
    </citation>
    <scope>NUCLEOTIDE SEQUENCE</scope>
    <source>
        <tissue evidence="2">Fresh leaf tissue</tissue>
    </source>
</reference>
<dbReference type="Proteomes" id="UP000729402">
    <property type="component" value="Unassembled WGS sequence"/>
</dbReference>
<dbReference type="OrthoDB" id="691312at2759"/>
<dbReference type="PANTHER" id="PTHR33144:SF50">
    <property type="entry name" value="OS03G0714750 PROTEIN"/>
    <property type="match status" value="1"/>
</dbReference>
<evidence type="ECO:0000313" key="2">
    <source>
        <dbReference type="EMBL" id="KAG8069387.1"/>
    </source>
</evidence>
<comment type="caution">
    <text evidence="2">The sequence shown here is derived from an EMBL/GenBank/DDBJ whole genome shotgun (WGS) entry which is preliminary data.</text>
</comment>
<feature type="region of interest" description="Disordered" evidence="1">
    <location>
        <begin position="1"/>
        <end position="54"/>
    </location>
</feature>
<dbReference type="EMBL" id="JAAALK010000284">
    <property type="protein sequence ID" value="KAG8069387.1"/>
    <property type="molecule type" value="Genomic_DNA"/>
</dbReference>
<dbReference type="AlphaFoldDB" id="A0A8J5SI24"/>
<organism evidence="2 3">
    <name type="scientific">Zizania palustris</name>
    <name type="common">Northern wild rice</name>
    <dbReference type="NCBI Taxonomy" id="103762"/>
    <lineage>
        <taxon>Eukaryota</taxon>
        <taxon>Viridiplantae</taxon>
        <taxon>Streptophyta</taxon>
        <taxon>Embryophyta</taxon>
        <taxon>Tracheophyta</taxon>
        <taxon>Spermatophyta</taxon>
        <taxon>Magnoliopsida</taxon>
        <taxon>Liliopsida</taxon>
        <taxon>Poales</taxon>
        <taxon>Poaceae</taxon>
        <taxon>BOP clade</taxon>
        <taxon>Oryzoideae</taxon>
        <taxon>Oryzeae</taxon>
        <taxon>Zizaniinae</taxon>
        <taxon>Zizania</taxon>
    </lineage>
</organism>
<dbReference type="PANTHER" id="PTHR33144">
    <property type="entry name" value="OS10G0409366 PROTEIN-RELATED"/>
    <property type="match status" value="1"/>
</dbReference>
<accession>A0A8J5SI24</accession>
<reference evidence="2" key="2">
    <citation type="submission" date="2021-02" db="EMBL/GenBank/DDBJ databases">
        <authorList>
            <person name="Kimball J.A."/>
            <person name="Haas M.W."/>
            <person name="Macchietto M."/>
            <person name="Kono T."/>
            <person name="Duquette J."/>
            <person name="Shao M."/>
        </authorList>
    </citation>
    <scope>NUCLEOTIDE SEQUENCE</scope>
    <source>
        <tissue evidence="2">Fresh leaf tissue</tissue>
    </source>
</reference>
<dbReference type="InterPro" id="IPR004252">
    <property type="entry name" value="Probable_transposase_24"/>
</dbReference>
<proteinExistence type="predicted"/>
<keyword evidence="3" id="KW-1185">Reference proteome</keyword>
<sequence length="270" mass="31284">MKELNIQTIVQEANSSHAHQRKKKTNGNVAAERTEAVNEHPDQQPDGDIEEQPKKNVRGCTTKADIFARQNKPKLEVQVNERGQPCWSSSTEFSNFIGALVRTKGFPVAHDDWRKVCPKAKWRLWTDAQLYWKLDASVFNWFMKTTPIKWKEFKSYFRKLYDDDMEDNKLLALCDERVHEVEWKWLIDHWRSPEAAAQSLRGKESRSMLSQNHTSSSKSHARVDHELGKELGHPHAEMNCLSKLTHTTTLPHKGAERIINALKDAIRDHP</sequence>
<evidence type="ECO:0000256" key="1">
    <source>
        <dbReference type="SAM" id="MobiDB-lite"/>
    </source>
</evidence>
<evidence type="ECO:0000313" key="3">
    <source>
        <dbReference type="Proteomes" id="UP000729402"/>
    </source>
</evidence>